<dbReference type="Proteomes" id="UP000435112">
    <property type="component" value="Unassembled WGS sequence"/>
</dbReference>
<dbReference type="AlphaFoldDB" id="A0A6A3LFM1"/>
<dbReference type="EMBL" id="QXFT01000496">
    <property type="protein sequence ID" value="KAE9342312.1"/>
    <property type="molecule type" value="Genomic_DNA"/>
</dbReference>
<evidence type="ECO:0000313" key="7">
    <source>
        <dbReference type="EMBL" id="KAE9342312.1"/>
    </source>
</evidence>
<dbReference type="PROSITE" id="PS00455">
    <property type="entry name" value="AMP_BINDING"/>
    <property type="match status" value="1"/>
</dbReference>
<dbReference type="OrthoDB" id="3633556at2759"/>
<dbReference type="PANTHER" id="PTHR43272:SF32">
    <property type="entry name" value="AMP-DEPENDENT SYNTHETASE_LIGASE DOMAIN-CONTAINING PROTEIN"/>
    <property type="match status" value="1"/>
</dbReference>
<evidence type="ECO:0000256" key="2">
    <source>
        <dbReference type="ARBA" id="ARBA00022832"/>
    </source>
</evidence>
<keyword evidence="3" id="KW-0443">Lipid metabolism</keyword>
<dbReference type="EMBL" id="QXFU01001084">
    <property type="protein sequence ID" value="KAE9011213.1"/>
    <property type="molecule type" value="Genomic_DNA"/>
</dbReference>
<dbReference type="InterPro" id="IPR042099">
    <property type="entry name" value="ANL_N_sf"/>
</dbReference>
<dbReference type="Pfam" id="PF00501">
    <property type="entry name" value="AMP-binding"/>
    <property type="match status" value="1"/>
</dbReference>
<evidence type="ECO:0000313" key="10">
    <source>
        <dbReference type="Proteomes" id="UP000435112"/>
    </source>
</evidence>
<dbReference type="Proteomes" id="UP000429607">
    <property type="component" value="Unassembled WGS sequence"/>
</dbReference>
<keyword evidence="9" id="KW-1185">Reference proteome</keyword>
<evidence type="ECO:0000313" key="8">
    <source>
        <dbReference type="Proteomes" id="UP000429607"/>
    </source>
</evidence>
<evidence type="ECO:0000313" key="5">
    <source>
        <dbReference type="EMBL" id="KAE9011213.1"/>
    </source>
</evidence>
<feature type="domain" description="AMP-dependent synthetase/ligase" evidence="4">
    <location>
        <begin position="1"/>
        <end position="356"/>
    </location>
</feature>
<keyword evidence="1 6" id="KW-0436">Ligase</keyword>
<evidence type="ECO:0000256" key="1">
    <source>
        <dbReference type="ARBA" id="ARBA00022598"/>
    </source>
</evidence>
<evidence type="ECO:0000256" key="3">
    <source>
        <dbReference type="ARBA" id="ARBA00023098"/>
    </source>
</evidence>
<sequence>MGTIMAGAVIAGVYVTSTPEACQYISAHCDAKVVVVSDKAQLDKYLSILDQLPKLKALVVWNDDDIPQGAKYKVPVYSFNDFLGLSENVDVSLLDKRMHAQLPGHCCTLIYTSGTTGPPKAVMISHDNLTWTVAAAMNTLKAFKDAKRSVSFLPLSHVAAQILDIHLPLAIGSEVYFAGPDALRGGLLGTLQEVRPNFFFGVPRVWEKMMESLKEKLGGAPEGLKKSLLTWAMTLGADYANQSQFGADSGANLSFWAADYLLLSKVRSALGLDECSIFLTGAAPIAPDVIRYFSTLNIPLYDLFGQSECTGPHAINSPGKWKIGTVGLEMEGTRTRIDPDTGEIQYTGRHIFMGYFKDEAATKAALDEDGWLYSGDVGEIDKDGFLSITGRIKEIIITSGGENIPPVLIENALKSELPALANVLVIGEQRKFLTFLCSLRVEPDAVTAAPTDNLDKVALAVAKEIGSGATTVPEAQVCEKFRKYIEEGMARANAKAASRAQYAQKFVIIPRDFSLDGNELTPTMKVKRSVVEKKYSQEIEQMYAHACL</sequence>
<dbReference type="GO" id="GO:0016020">
    <property type="term" value="C:membrane"/>
    <property type="evidence" value="ECO:0007669"/>
    <property type="project" value="TreeGrafter"/>
</dbReference>
<dbReference type="EMBL" id="QXFV01001032">
    <property type="protein sequence ID" value="KAE9017380.1"/>
    <property type="molecule type" value="Genomic_DNA"/>
</dbReference>
<name>A0A6A3LFM1_9STRA</name>
<dbReference type="Pfam" id="PF23562">
    <property type="entry name" value="AMP-binding_C_3"/>
    <property type="match status" value="1"/>
</dbReference>
<reference evidence="8 10" key="1">
    <citation type="submission" date="2018-09" db="EMBL/GenBank/DDBJ databases">
        <title>Genomic investigation of the strawberry pathogen Phytophthora fragariae indicates pathogenicity is determined by transcriptional variation in three key races.</title>
        <authorList>
            <person name="Adams T.M."/>
            <person name="Armitage A.D."/>
            <person name="Sobczyk M.K."/>
            <person name="Bates H.J."/>
            <person name="Dunwell J.M."/>
            <person name="Nellist C.F."/>
            <person name="Harrison R.J."/>
        </authorList>
    </citation>
    <scope>NUCLEOTIDE SEQUENCE [LARGE SCALE GENOMIC DNA]</scope>
    <source>
        <strain evidence="6 8">SCRP249</strain>
        <strain evidence="5 10">SCRP324</strain>
        <strain evidence="7 9">SCRP333</strain>
    </source>
</reference>
<dbReference type="SUPFAM" id="SSF56801">
    <property type="entry name" value="Acetyl-CoA synthetase-like"/>
    <property type="match status" value="1"/>
</dbReference>
<evidence type="ECO:0000313" key="9">
    <source>
        <dbReference type="Proteomes" id="UP000434957"/>
    </source>
</evidence>
<protein>
    <submittedName>
        <fullName evidence="6">Long-chain-fatty-acid--CoA ligase</fullName>
    </submittedName>
</protein>
<evidence type="ECO:0000313" key="6">
    <source>
        <dbReference type="EMBL" id="KAE9017380.1"/>
    </source>
</evidence>
<dbReference type="Gene3D" id="3.40.50.12780">
    <property type="entry name" value="N-terminal domain of ligase-like"/>
    <property type="match status" value="1"/>
</dbReference>
<proteinExistence type="predicted"/>
<keyword evidence="2" id="KW-0276">Fatty acid metabolism</keyword>
<comment type="caution">
    <text evidence="6">The sequence shown here is derived from an EMBL/GenBank/DDBJ whole genome shotgun (WGS) entry which is preliminary data.</text>
</comment>
<dbReference type="PANTHER" id="PTHR43272">
    <property type="entry name" value="LONG-CHAIN-FATTY-ACID--COA LIGASE"/>
    <property type="match status" value="1"/>
</dbReference>
<dbReference type="InterPro" id="IPR000873">
    <property type="entry name" value="AMP-dep_synth/lig_dom"/>
</dbReference>
<organism evidence="6 8">
    <name type="scientific">Phytophthora rubi</name>
    <dbReference type="NCBI Taxonomy" id="129364"/>
    <lineage>
        <taxon>Eukaryota</taxon>
        <taxon>Sar</taxon>
        <taxon>Stramenopiles</taxon>
        <taxon>Oomycota</taxon>
        <taxon>Peronosporomycetes</taxon>
        <taxon>Peronosporales</taxon>
        <taxon>Peronosporaceae</taxon>
        <taxon>Phytophthora</taxon>
    </lineage>
</organism>
<accession>A0A6A3LFM1</accession>
<gene>
    <name evidence="6" type="ORF">PR001_g14418</name>
    <name evidence="5" type="ORF">PR002_g15153</name>
    <name evidence="7" type="ORF">PR003_g9541</name>
</gene>
<dbReference type="GO" id="GO:0004467">
    <property type="term" value="F:long-chain fatty acid-CoA ligase activity"/>
    <property type="evidence" value="ECO:0007669"/>
    <property type="project" value="TreeGrafter"/>
</dbReference>
<dbReference type="InterPro" id="IPR020845">
    <property type="entry name" value="AMP-binding_CS"/>
</dbReference>
<dbReference type="GO" id="GO:0005783">
    <property type="term" value="C:endoplasmic reticulum"/>
    <property type="evidence" value="ECO:0007669"/>
    <property type="project" value="TreeGrafter"/>
</dbReference>
<dbReference type="Proteomes" id="UP000434957">
    <property type="component" value="Unassembled WGS sequence"/>
</dbReference>
<evidence type="ECO:0000259" key="4">
    <source>
        <dbReference type="Pfam" id="PF00501"/>
    </source>
</evidence>